<feature type="transmembrane region" description="Helical" evidence="5">
    <location>
        <begin position="356"/>
        <end position="374"/>
    </location>
</feature>
<evidence type="ECO:0000256" key="5">
    <source>
        <dbReference type="SAM" id="Phobius"/>
    </source>
</evidence>
<dbReference type="InterPro" id="IPR036259">
    <property type="entry name" value="MFS_trans_sf"/>
</dbReference>
<feature type="transmembrane region" description="Helical" evidence="5">
    <location>
        <begin position="316"/>
        <end position="336"/>
    </location>
</feature>
<feature type="transmembrane region" description="Helical" evidence="5">
    <location>
        <begin position="277"/>
        <end position="296"/>
    </location>
</feature>
<dbReference type="GO" id="GO:0005886">
    <property type="term" value="C:plasma membrane"/>
    <property type="evidence" value="ECO:0007669"/>
    <property type="project" value="TreeGrafter"/>
</dbReference>
<feature type="transmembrane region" description="Helical" evidence="5">
    <location>
        <begin position="171"/>
        <end position="192"/>
    </location>
</feature>
<dbReference type="CDD" id="cd17502">
    <property type="entry name" value="MFS_Azr1_MDR_like"/>
    <property type="match status" value="1"/>
</dbReference>
<evidence type="ECO:0000256" key="2">
    <source>
        <dbReference type="ARBA" id="ARBA00022692"/>
    </source>
</evidence>
<organism evidence="7 8">
    <name type="scientific">Dendrothele bispora (strain CBS 962.96)</name>
    <dbReference type="NCBI Taxonomy" id="1314807"/>
    <lineage>
        <taxon>Eukaryota</taxon>
        <taxon>Fungi</taxon>
        <taxon>Dikarya</taxon>
        <taxon>Basidiomycota</taxon>
        <taxon>Agaricomycotina</taxon>
        <taxon>Agaricomycetes</taxon>
        <taxon>Agaricomycetidae</taxon>
        <taxon>Agaricales</taxon>
        <taxon>Agaricales incertae sedis</taxon>
        <taxon>Dendrothele</taxon>
    </lineage>
</organism>
<keyword evidence="3 5" id="KW-1133">Transmembrane helix</keyword>
<proteinExistence type="predicted"/>
<dbReference type="OrthoDB" id="10021397at2759"/>
<feature type="transmembrane region" description="Helical" evidence="5">
    <location>
        <begin position="518"/>
        <end position="537"/>
    </location>
</feature>
<feature type="transmembrane region" description="Helical" evidence="5">
    <location>
        <begin position="138"/>
        <end position="159"/>
    </location>
</feature>
<dbReference type="SUPFAM" id="SSF103473">
    <property type="entry name" value="MFS general substrate transporter"/>
    <property type="match status" value="1"/>
</dbReference>
<feature type="transmembrane region" description="Helical" evidence="5">
    <location>
        <begin position="242"/>
        <end position="265"/>
    </location>
</feature>
<dbReference type="InterPro" id="IPR020846">
    <property type="entry name" value="MFS_dom"/>
</dbReference>
<reference evidence="7 8" key="1">
    <citation type="journal article" date="2019" name="Nat. Ecol. Evol.">
        <title>Megaphylogeny resolves global patterns of mushroom evolution.</title>
        <authorList>
            <person name="Varga T."/>
            <person name="Krizsan K."/>
            <person name="Foldi C."/>
            <person name="Dima B."/>
            <person name="Sanchez-Garcia M."/>
            <person name="Sanchez-Ramirez S."/>
            <person name="Szollosi G.J."/>
            <person name="Szarkandi J.G."/>
            <person name="Papp V."/>
            <person name="Albert L."/>
            <person name="Andreopoulos W."/>
            <person name="Angelini C."/>
            <person name="Antonin V."/>
            <person name="Barry K.W."/>
            <person name="Bougher N.L."/>
            <person name="Buchanan P."/>
            <person name="Buyck B."/>
            <person name="Bense V."/>
            <person name="Catcheside P."/>
            <person name="Chovatia M."/>
            <person name="Cooper J."/>
            <person name="Damon W."/>
            <person name="Desjardin D."/>
            <person name="Finy P."/>
            <person name="Geml J."/>
            <person name="Haridas S."/>
            <person name="Hughes K."/>
            <person name="Justo A."/>
            <person name="Karasinski D."/>
            <person name="Kautmanova I."/>
            <person name="Kiss B."/>
            <person name="Kocsube S."/>
            <person name="Kotiranta H."/>
            <person name="LaButti K.M."/>
            <person name="Lechner B.E."/>
            <person name="Liimatainen K."/>
            <person name="Lipzen A."/>
            <person name="Lukacs Z."/>
            <person name="Mihaltcheva S."/>
            <person name="Morgado L.N."/>
            <person name="Niskanen T."/>
            <person name="Noordeloos M.E."/>
            <person name="Ohm R.A."/>
            <person name="Ortiz-Santana B."/>
            <person name="Ovrebo C."/>
            <person name="Racz N."/>
            <person name="Riley R."/>
            <person name="Savchenko A."/>
            <person name="Shiryaev A."/>
            <person name="Soop K."/>
            <person name="Spirin V."/>
            <person name="Szebenyi C."/>
            <person name="Tomsovsky M."/>
            <person name="Tulloss R.E."/>
            <person name="Uehling J."/>
            <person name="Grigoriev I.V."/>
            <person name="Vagvolgyi C."/>
            <person name="Papp T."/>
            <person name="Martin F.M."/>
            <person name="Miettinen O."/>
            <person name="Hibbett D.S."/>
            <person name="Nagy L.G."/>
        </authorList>
    </citation>
    <scope>NUCLEOTIDE SEQUENCE [LARGE SCALE GENOMIC DNA]</scope>
    <source>
        <strain evidence="7 8">CBS 962.96</strain>
    </source>
</reference>
<feature type="transmembrane region" description="Helical" evidence="5">
    <location>
        <begin position="411"/>
        <end position="432"/>
    </location>
</feature>
<keyword evidence="4 5" id="KW-0472">Membrane</keyword>
<dbReference type="EMBL" id="ML179400">
    <property type="protein sequence ID" value="THU88693.1"/>
    <property type="molecule type" value="Genomic_DNA"/>
</dbReference>
<evidence type="ECO:0000256" key="3">
    <source>
        <dbReference type="ARBA" id="ARBA00022989"/>
    </source>
</evidence>
<dbReference type="Gene3D" id="1.20.1720.10">
    <property type="entry name" value="Multidrug resistance protein D"/>
    <property type="match status" value="1"/>
</dbReference>
<sequence length="555" mass="60458">MARSLDVSVEKVAAQSEVIPVTTSEEHISPGIVQSGSTLLHGKRFALAFIAMLMALLLIALDQTILATALPRIATEFNNFSMQGWISTSFILSQTVFLLLFGQSLRIFPSKYNLVFAMVIFEVGSLVCALAQDTNSLIAGRVVAGFGAAGLYVPILQIISEIAPLEDRPKLFGLLGAVFALASIIGPIIGGAFTDHVSWRWCFYINLPVGGVSLAAVWFTLDANPPIGSDPSKRDTKNILQQVLRMDFLGGTIFAGSVTTLILALQWGGNQKPWNDGGVIACFVLSPVLFAFFLGWEKWYKERAMLPLPIFKNLSIYAVMFYSFLIRFSLLLFSYYLPIFYQATKNHSATRSGIDLLAFLLACVLTVIISGILIGRVQRYWPFLLLSPVFLAVGSGLLYSIEVNTSNSNIIGYQILCGIGIGLGMQNVIMAIQVEFKSEPHYLSQATSMASVAQTLGGTIGLGIAEPVFSSQLDKYIPRYAPLVNPTLIKESPTAIYGSVDSSLIPGVIRVYTESLRIVFIIGVPVAVLALIFAVFIKNERVVRPGTEPKIKESE</sequence>
<gene>
    <name evidence="7" type="ORF">K435DRAFT_729724</name>
</gene>
<dbReference type="Pfam" id="PF07690">
    <property type="entry name" value="MFS_1"/>
    <property type="match status" value="1"/>
</dbReference>
<dbReference type="PRINTS" id="PR01036">
    <property type="entry name" value="TCRTETB"/>
</dbReference>
<evidence type="ECO:0000256" key="4">
    <source>
        <dbReference type="ARBA" id="ARBA00023136"/>
    </source>
</evidence>
<dbReference type="Proteomes" id="UP000297245">
    <property type="component" value="Unassembled WGS sequence"/>
</dbReference>
<dbReference type="GO" id="GO:0022857">
    <property type="term" value="F:transmembrane transporter activity"/>
    <property type="evidence" value="ECO:0007669"/>
    <property type="project" value="InterPro"/>
</dbReference>
<evidence type="ECO:0000259" key="6">
    <source>
        <dbReference type="PROSITE" id="PS50850"/>
    </source>
</evidence>
<dbReference type="PANTHER" id="PTHR23501:SF198">
    <property type="entry name" value="AZOLE RESISTANCE PROTEIN 1-RELATED"/>
    <property type="match status" value="1"/>
</dbReference>
<evidence type="ECO:0000313" key="8">
    <source>
        <dbReference type="Proteomes" id="UP000297245"/>
    </source>
</evidence>
<evidence type="ECO:0000256" key="1">
    <source>
        <dbReference type="ARBA" id="ARBA00004141"/>
    </source>
</evidence>
<feature type="transmembrane region" description="Helical" evidence="5">
    <location>
        <begin position="381"/>
        <end position="399"/>
    </location>
</feature>
<dbReference type="InterPro" id="IPR011701">
    <property type="entry name" value="MFS"/>
</dbReference>
<dbReference type="AlphaFoldDB" id="A0A4S8LIN7"/>
<dbReference type="PANTHER" id="PTHR23501">
    <property type="entry name" value="MAJOR FACILITATOR SUPERFAMILY"/>
    <property type="match status" value="1"/>
</dbReference>
<feature type="transmembrane region" description="Helical" evidence="5">
    <location>
        <begin position="114"/>
        <end position="132"/>
    </location>
</feature>
<accession>A0A4S8LIN7</accession>
<comment type="subcellular location">
    <subcellularLocation>
        <location evidence="1">Membrane</location>
        <topology evidence="1">Multi-pass membrane protein</topology>
    </subcellularLocation>
</comment>
<protein>
    <submittedName>
        <fullName evidence="7">Transporter</fullName>
    </submittedName>
</protein>
<dbReference type="Gene3D" id="1.20.1250.20">
    <property type="entry name" value="MFS general substrate transporter like domains"/>
    <property type="match status" value="1"/>
</dbReference>
<dbReference type="PROSITE" id="PS50850">
    <property type="entry name" value="MFS"/>
    <property type="match status" value="1"/>
</dbReference>
<evidence type="ECO:0000313" key="7">
    <source>
        <dbReference type="EMBL" id="THU88693.1"/>
    </source>
</evidence>
<feature type="transmembrane region" description="Helical" evidence="5">
    <location>
        <begin position="198"/>
        <end position="221"/>
    </location>
</feature>
<feature type="transmembrane region" description="Helical" evidence="5">
    <location>
        <begin position="82"/>
        <end position="102"/>
    </location>
</feature>
<feature type="transmembrane region" description="Helical" evidence="5">
    <location>
        <begin position="45"/>
        <end position="70"/>
    </location>
</feature>
<name>A0A4S8LIN7_DENBC</name>
<keyword evidence="2 5" id="KW-0812">Transmembrane</keyword>
<feature type="non-terminal residue" evidence="7">
    <location>
        <position position="555"/>
    </location>
</feature>
<feature type="domain" description="Major facilitator superfamily (MFS) profile" evidence="6">
    <location>
        <begin position="48"/>
        <end position="542"/>
    </location>
</feature>
<keyword evidence="8" id="KW-1185">Reference proteome</keyword>